<protein>
    <submittedName>
        <fullName evidence="1">Uncharacterized protein</fullName>
    </submittedName>
</protein>
<organism evidence="1 2">
    <name type="scientific">Avena sativa</name>
    <name type="common">Oat</name>
    <dbReference type="NCBI Taxonomy" id="4498"/>
    <lineage>
        <taxon>Eukaryota</taxon>
        <taxon>Viridiplantae</taxon>
        <taxon>Streptophyta</taxon>
        <taxon>Embryophyta</taxon>
        <taxon>Tracheophyta</taxon>
        <taxon>Spermatophyta</taxon>
        <taxon>Magnoliopsida</taxon>
        <taxon>Liliopsida</taxon>
        <taxon>Poales</taxon>
        <taxon>Poaceae</taxon>
        <taxon>BOP clade</taxon>
        <taxon>Pooideae</taxon>
        <taxon>Poodae</taxon>
        <taxon>Poeae</taxon>
        <taxon>Poeae Chloroplast Group 1 (Aveneae type)</taxon>
        <taxon>Aveninae</taxon>
        <taxon>Avena</taxon>
    </lineage>
</organism>
<reference evidence="1" key="1">
    <citation type="submission" date="2021-05" db="EMBL/GenBank/DDBJ databases">
        <authorList>
            <person name="Scholz U."/>
            <person name="Mascher M."/>
            <person name="Fiebig A."/>
        </authorList>
    </citation>
    <scope>NUCLEOTIDE SEQUENCE [LARGE SCALE GENOMIC DNA]</scope>
</reference>
<evidence type="ECO:0000313" key="1">
    <source>
        <dbReference type="EnsemblPlants" id="AVESA.00010b.r2.2CG0265330.1.CDS.1"/>
    </source>
</evidence>
<dbReference type="Proteomes" id="UP001732700">
    <property type="component" value="Chromosome 2C"/>
</dbReference>
<proteinExistence type="predicted"/>
<evidence type="ECO:0000313" key="2">
    <source>
        <dbReference type="Proteomes" id="UP001732700"/>
    </source>
</evidence>
<dbReference type="EnsemblPlants" id="AVESA.00010b.r2.2CG0265330.1">
    <property type="protein sequence ID" value="AVESA.00010b.r2.2CG0265330.1.CDS.1"/>
    <property type="gene ID" value="AVESA.00010b.r2.2CG0265330"/>
</dbReference>
<sequence>MGLQLEECRGEDDAQRDGGGEKEQAAAGCHTPRRAAQVAGAGTIGECPPAPRKRRPVASASALVARRSRGFYAGADLEAFFAAHDL</sequence>
<accession>A0ACD5UK11</accession>
<reference evidence="1" key="2">
    <citation type="submission" date="2025-09" db="UniProtKB">
        <authorList>
            <consortium name="EnsemblPlants"/>
        </authorList>
    </citation>
    <scope>IDENTIFICATION</scope>
</reference>
<keyword evidence="2" id="KW-1185">Reference proteome</keyword>
<name>A0ACD5UK11_AVESA</name>